<keyword evidence="14" id="KW-1185">Reference proteome</keyword>
<dbReference type="InterPro" id="IPR004089">
    <property type="entry name" value="MCPsignal_dom"/>
</dbReference>
<dbReference type="SUPFAM" id="SSF103190">
    <property type="entry name" value="Sensory domain-like"/>
    <property type="match status" value="1"/>
</dbReference>
<dbReference type="GO" id="GO:0007165">
    <property type="term" value="P:signal transduction"/>
    <property type="evidence" value="ECO:0007669"/>
    <property type="project" value="UniProtKB-KW"/>
</dbReference>
<dbReference type="EMBL" id="PDCJ01000002">
    <property type="protein sequence ID" value="PEG29856.1"/>
    <property type="molecule type" value="Genomic_DNA"/>
</dbReference>
<comment type="caution">
    <text evidence="13">The sequence shown here is derived from an EMBL/GenBank/DDBJ whole genome shotgun (WGS) entry which is preliminary data.</text>
</comment>
<dbReference type="PANTHER" id="PTHR43531">
    <property type="entry name" value="PROTEIN ICFG"/>
    <property type="match status" value="1"/>
</dbReference>
<evidence type="ECO:0000313" key="13">
    <source>
        <dbReference type="EMBL" id="PEG29856.1"/>
    </source>
</evidence>
<comment type="subcellular location">
    <subcellularLocation>
        <location evidence="1">Cell membrane</location>
        <topology evidence="1">Multi-pass membrane protein</topology>
    </subcellularLocation>
</comment>
<dbReference type="PANTHER" id="PTHR43531:SF11">
    <property type="entry name" value="METHYL-ACCEPTING CHEMOTAXIS PROTEIN 3"/>
    <property type="match status" value="1"/>
</dbReference>
<feature type="domain" description="Methyl-accepting transducer" evidence="11">
    <location>
        <begin position="371"/>
        <end position="640"/>
    </location>
</feature>
<dbReference type="Pfam" id="PF02743">
    <property type="entry name" value="dCache_1"/>
    <property type="match status" value="1"/>
</dbReference>
<evidence type="ECO:0000259" key="11">
    <source>
        <dbReference type="PROSITE" id="PS50111"/>
    </source>
</evidence>
<evidence type="ECO:0000256" key="7">
    <source>
        <dbReference type="ARBA" id="ARBA00029447"/>
    </source>
</evidence>
<dbReference type="CDD" id="cd12912">
    <property type="entry name" value="PDC2_MCP_like"/>
    <property type="match status" value="1"/>
</dbReference>
<sequence length="672" mass="74804">MKKNTFYSIGNKIMFQIIVLVIGICCSLSFLSYYKTKSNILETTYNTLAERTKDSATSIEREFYYRQEQLNYISSLPEIQSMDWKIQKPVLLEEIEKWNYDGMFIMDTNGYGYYALDSEEEIKDQSNDEFFKTMQEKGSFITEPYIRQEEKESITTIVTPINSENGTIVGYLCGTIKLDDVNNIVQSVKIGNTGYAFLLNDSGNFVAHKNMDLVFNETNFIDAFNNDSDEQVNEKLEEVLNKIKSKETSIDEIKSKSTDIFMSYTEVKNTPWSICTVVASEDVLSGINQIAVKQVILTIVAIIIGGVISLLIRKYLSVEINYIKKYSSELSAYNLGYRGKAKRQDEFGQVIEALNSGVDTLDSTMKEVKLNSSEISASSEQIDSMLSEMSFELEQAAATTEEISASMEECNASLQEVNSISQSINNNTQASVNKARESLELADKIEKDASAVHIATIESKENIEEIYKKCSVKLKEALEKISVVETISQMSNSILDISEQTNLLSLNASIEAARAGEHGNGFAVVAEEVRKLAEQSASTVSNIQSNVDKALNAVKDLSNTSSELLSVVEKDILNDYKKLIEVALSYQQAGTNVKGMASEFSSISDEISDSINTITMSIKELTEAISVVSESSVTIAENMNNINTKKESIISNSADNKNKSLKLSKLVNKFKL</sequence>
<evidence type="ECO:0000256" key="10">
    <source>
        <dbReference type="SAM" id="Phobius"/>
    </source>
</evidence>
<feature type="coiled-coil region" evidence="9">
    <location>
        <begin position="226"/>
        <end position="256"/>
    </location>
</feature>
<dbReference type="Proteomes" id="UP000220840">
    <property type="component" value="Unassembled WGS sequence"/>
</dbReference>
<keyword evidence="6 10" id="KW-0472">Membrane</keyword>
<evidence type="ECO:0000256" key="9">
    <source>
        <dbReference type="SAM" id="Coils"/>
    </source>
</evidence>
<comment type="similarity">
    <text evidence="7">Belongs to the methyl-accepting chemotaxis (MCP) protein family.</text>
</comment>
<keyword evidence="4 10" id="KW-0812">Transmembrane</keyword>
<evidence type="ECO:0000256" key="8">
    <source>
        <dbReference type="PROSITE-ProRule" id="PRU00284"/>
    </source>
</evidence>
<evidence type="ECO:0000313" key="14">
    <source>
        <dbReference type="Proteomes" id="UP000220840"/>
    </source>
</evidence>
<reference evidence="13 14" key="1">
    <citation type="submission" date="2017-10" db="EMBL/GenBank/DDBJ databases">
        <title>Effective Description of Clostridium neonatale sp. nov. linked to necrotizing enterocolitis in neonates and a clarification of species assignable to the genus Clostridium (Prazmowski 1880) emend. Lawson and Rainey 2016.</title>
        <authorList>
            <person name="Bernard K."/>
            <person name="Burdz T."/>
            <person name="Wiebe D."/>
            <person name="Balcewich B."/>
            <person name="Alfa M."/>
            <person name="Bernier A.-M."/>
        </authorList>
    </citation>
    <scope>NUCLEOTIDE SEQUENCE [LARGE SCALE GENOMIC DNA]</scope>
    <source>
        <strain evidence="13 14">LCDC99A005</strain>
    </source>
</reference>
<evidence type="ECO:0000256" key="1">
    <source>
        <dbReference type="ARBA" id="ARBA00004651"/>
    </source>
</evidence>
<name>A0A2A7MDX3_9CLOT</name>
<feature type="transmembrane region" description="Helical" evidence="10">
    <location>
        <begin position="295"/>
        <end position="316"/>
    </location>
</feature>
<proteinExistence type="inferred from homology"/>
<dbReference type="PROSITE" id="PS50111">
    <property type="entry name" value="CHEMOTAXIS_TRANSDUC_2"/>
    <property type="match status" value="1"/>
</dbReference>
<dbReference type="SMART" id="SM00283">
    <property type="entry name" value="MA"/>
    <property type="match status" value="1"/>
</dbReference>
<dbReference type="GO" id="GO:0005886">
    <property type="term" value="C:plasma membrane"/>
    <property type="evidence" value="ECO:0007669"/>
    <property type="project" value="UniProtKB-SubCell"/>
</dbReference>
<dbReference type="GO" id="GO:0004888">
    <property type="term" value="F:transmembrane signaling receptor activity"/>
    <property type="evidence" value="ECO:0007669"/>
    <property type="project" value="TreeGrafter"/>
</dbReference>
<dbReference type="InterPro" id="IPR051310">
    <property type="entry name" value="MCP_chemotaxis"/>
</dbReference>
<dbReference type="GO" id="GO:0006935">
    <property type="term" value="P:chemotaxis"/>
    <property type="evidence" value="ECO:0007669"/>
    <property type="project" value="UniProtKB-KW"/>
</dbReference>
<keyword evidence="9" id="KW-0175">Coiled coil</keyword>
<dbReference type="AlphaFoldDB" id="A0A2A7MDX3"/>
<evidence type="ECO:0000256" key="2">
    <source>
        <dbReference type="ARBA" id="ARBA00022475"/>
    </source>
</evidence>
<dbReference type="InterPro" id="IPR033479">
    <property type="entry name" value="dCache_1"/>
</dbReference>
<organism evidence="13 14">
    <name type="scientific">Clostridium neonatale</name>
    <dbReference type="NCBI Taxonomy" id="137838"/>
    <lineage>
        <taxon>Bacteria</taxon>
        <taxon>Bacillati</taxon>
        <taxon>Bacillota</taxon>
        <taxon>Clostridia</taxon>
        <taxon>Eubacteriales</taxon>
        <taxon>Clostridiaceae</taxon>
        <taxon>Clostridium</taxon>
    </lineage>
</organism>
<dbReference type="Proteomes" id="UP001189143">
    <property type="component" value="Unassembled WGS sequence"/>
</dbReference>
<dbReference type="Pfam" id="PF00015">
    <property type="entry name" value="MCPsignal"/>
    <property type="match status" value="1"/>
</dbReference>
<accession>A0A2A7MDX3</accession>
<dbReference type="InterPro" id="IPR029151">
    <property type="entry name" value="Sensor-like_sf"/>
</dbReference>
<dbReference type="Gene3D" id="1.10.287.950">
    <property type="entry name" value="Methyl-accepting chemotaxis protein"/>
    <property type="match status" value="1"/>
</dbReference>
<dbReference type="GeneID" id="68876150"/>
<dbReference type="OrthoDB" id="9814363at2"/>
<keyword evidence="5 10" id="KW-1133">Transmembrane helix</keyword>
<evidence type="ECO:0000313" key="12">
    <source>
        <dbReference type="EMBL" id="CAI3684649.1"/>
    </source>
</evidence>
<dbReference type="RefSeq" id="WP_058294022.1">
    <property type="nucleotide sequence ID" value="NZ_CAKJVD010000011.1"/>
</dbReference>
<gene>
    <name evidence="12" type="ORF">CNEO2_70025</name>
    <name evidence="13" type="ORF">CQ394_14495</name>
</gene>
<evidence type="ECO:0000256" key="5">
    <source>
        <dbReference type="ARBA" id="ARBA00022989"/>
    </source>
</evidence>
<keyword evidence="2" id="KW-1003">Cell membrane</keyword>
<keyword evidence="3" id="KW-0145">Chemotaxis</keyword>
<dbReference type="SUPFAM" id="SSF58104">
    <property type="entry name" value="Methyl-accepting chemotaxis protein (MCP) signaling domain"/>
    <property type="match status" value="1"/>
</dbReference>
<feature type="transmembrane region" description="Helical" evidence="10">
    <location>
        <begin position="12"/>
        <end position="34"/>
    </location>
</feature>
<evidence type="ECO:0000256" key="6">
    <source>
        <dbReference type="ARBA" id="ARBA00023136"/>
    </source>
</evidence>
<reference evidence="12" key="2">
    <citation type="submission" date="2022-10" db="EMBL/GenBank/DDBJ databases">
        <authorList>
            <person name="Aires J."/>
            <person name="Mesa V."/>
        </authorList>
    </citation>
    <scope>NUCLEOTIDE SEQUENCE</scope>
    <source>
        <strain evidence="12">Clostridium neonatale JD116</strain>
    </source>
</reference>
<protein>
    <submittedName>
        <fullName evidence="12 13">Methyl-accepting chemotaxis protein</fullName>
    </submittedName>
</protein>
<dbReference type="Gene3D" id="3.30.450.20">
    <property type="entry name" value="PAS domain"/>
    <property type="match status" value="1"/>
</dbReference>
<dbReference type="CDD" id="cd18773">
    <property type="entry name" value="PDC1_HK_sensor"/>
    <property type="match status" value="1"/>
</dbReference>
<dbReference type="EMBL" id="CAMTCP010000281">
    <property type="protein sequence ID" value="CAI3684649.1"/>
    <property type="molecule type" value="Genomic_DNA"/>
</dbReference>
<evidence type="ECO:0000256" key="3">
    <source>
        <dbReference type="ARBA" id="ARBA00022500"/>
    </source>
</evidence>
<keyword evidence="8" id="KW-0807">Transducer</keyword>
<dbReference type="STRING" id="137838.GCA_001458595_01129"/>
<evidence type="ECO:0000256" key="4">
    <source>
        <dbReference type="ARBA" id="ARBA00022692"/>
    </source>
</evidence>